<reference evidence="8" key="1">
    <citation type="journal article" date="2019" name="Int. J. Syst. Evol. Microbiol.">
        <title>The Global Catalogue of Microorganisms (GCM) 10K type strain sequencing project: providing services to taxonomists for standard genome sequencing and annotation.</title>
        <authorList>
            <consortium name="The Broad Institute Genomics Platform"/>
            <consortium name="The Broad Institute Genome Sequencing Center for Infectious Disease"/>
            <person name="Wu L."/>
            <person name="Ma J."/>
        </authorList>
    </citation>
    <scope>NUCLEOTIDE SEQUENCE [LARGE SCALE GENOMIC DNA]</scope>
    <source>
        <strain evidence="8">JCM 18956</strain>
    </source>
</reference>
<gene>
    <name evidence="7" type="ORF">GCM10025780_33750</name>
</gene>
<dbReference type="InterPro" id="IPR006650">
    <property type="entry name" value="A/AMP_deam_AS"/>
</dbReference>
<dbReference type="InterPro" id="IPR006330">
    <property type="entry name" value="Ado/ade_deaminase"/>
</dbReference>
<dbReference type="EMBL" id="BAABLM010000010">
    <property type="protein sequence ID" value="GAA4684804.1"/>
    <property type="molecule type" value="Genomic_DNA"/>
</dbReference>
<dbReference type="PROSITE" id="PS00485">
    <property type="entry name" value="A_DEAMINASE"/>
    <property type="match status" value="1"/>
</dbReference>
<organism evidence="7 8">
    <name type="scientific">Frondihabitans cladoniiphilus</name>
    <dbReference type="NCBI Taxonomy" id="715785"/>
    <lineage>
        <taxon>Bacteria</taxon>
        <taxon>Bacillati</taxon>
        <taxon>Actinomycetota</taxon>
        <taxon>Actinomycetes</taxon>
        <taxon>Micrococcales</taxon>
        <taxon>Microbacteriaceae</taxon>
        <taxon>Frondihabitans</taxon>
    </lineage>
</organism>
<evidence type="ECO:0000256" key="5">
    <source>
        <dbReference type="ARBA" id="ARBA00022833"/>
    </source>
</evidence>
<comment type="caution">
    <text evidence="7">The sequence shown here is derived from an EMBL/GenBank/DDBJ whole genome shotgun (WGS) entry which is preliminary data.</text>
</comment>
<comment type="cofactor">
    <cofactor evidence="1">
        <name>Zn(2+)</name>
        <dbReference type="ChEBI" id="CHEBI:29105"/>
    </cofactor>
</comment>
<evidence type="ECO:0000313" key="7">
    <source>
        <dbReference type="EMBL" id="GAA4684804.1"/>
    </source>
</evidence>
<accession>A0ABP8WC68</accession>
<dbReference type="SUPFAM" id="SSF51556">
    <property type="entry name" value="Metallo-dependent hydrolases"/>
    <property type="match status" value="1"/>
</dbReference>
<evidence type="ECO:0000313" key="8">
    <source>
        <dbReference type="Proteomes" id="UP001501295"/>
    </source>
</evidence>
<keyword evidence="4" id="KW-0378">Hydrolase</keyword>
<dbReference type="Gene3D" id="3.20.20.140">
    <property type="entry name" value="Metal-dependent hydrolases"/>
    <property type="match status" value="1"/>
</dbReference>
<dbReference type="Proteomes" id="UP001501295">
    <property type="component" value="Unassembled WGS sequence"/>
</dbReference>
<name>A0ABP8WC68_9MICO</name>
<comment type="similarity">
    <text evidence="2">Belongs to the metallo-dependent hydrolases superfamily. Adenosine and AMP deaminases family.</text>
</comment>
<keyword evidence="8" id="KW-1185">Reference proteome</keyword>
<evidence type="ECO:0000259" key="6">
    <source>
        <dbReference type="Pfam" id="PF00962"/>
    </source>
</evidence>
<dbReference type="InterPro" id="IPR032466">
    <property type="entry name" value="Metal_Hydrolase"/>
</dbReference>
<feature type="domain" description="Adenosine deaminase" evidence="6">
    <location>
        <begin position="12"/>
        <end position="324"/>
    </location>
</feature>
<protein>
    <submittedName>
        <fullName evidence="7">Adenosine deaminase</fullName>
    </submittedName>
</protein>
<evidence type="ECO:0000256" key="3">
    <source>
        <dbReference type="ARBA" id="ARBA00022723"/>
    </source>
</evidence>
<evidence type="ECO:0000256" key="2">
    <source>
        <dbReference type="ARBA" id="ARBA00006676"/>
    </source>
</evidence>
<dbReference type="Pfam" id="PF00962">
    <property type="entry name" value="A_deaminase"/>
    <property type="match status" value="1"/>
</dbReference>
<keyword evidence="3" id="KW-0479">Metal-binding</keyword>
<dbReference type="NCBIfam" id="TIGR01430">
    <property type="entry name" value="aden_deam"/>
    <property type="match status" value="1"/>
</dbReference>
<dbReference type="PANTHER" id="PTHR43114:SF6">
    <property type="entry name" value="ADENINE DEAMINASE"/>
    <property type="match status" value="1"/>
</dbReference>
<dbReference type="InterPro" id="IPR001365">
    <property type="entry name" value="A_deaminase_dom"/>
</dbReference>
<evidence type="ECO:0000256" key="1">
    <source>
        <dbReference type="ARBA" id="ARBA00001947"/>
    </source>
</evidence>
<dbReference type="PANTHER" id="PTHR43114">
    <property type="entry name" value="ADENINE DEAMINASE"/>
    <property type="match status" value="1"/>
</dbReference>
<evidence type="ECO:0000256" key="4">
    <source>
        <dbReference type="ARBA" id="ARBA00022801"/>
    </source>
</evidence>
<sequence>MGAPVRDLRTLPKGHLHLHLDATTRPATLAELAGAADLPLPKTGDFGGWDPFVDAFIDLVAILRRTPVVARLVEEAVEDAAADGVVALELGLSTSYYADLYGSEDAVVEAAAEAAARAGAKHGVAVGLLLTVNRTGSPEEANQVAALASRWAGRGVWSFGLANDERGFPAGVFAEAFATARDAGLIIAPHAGEFDGPSSVRACLDLGATRIQHGVRSVEDPDLVAELAERGTCLDVCPSSNKLLGVVESLAAHPLPALLAAGVRCSINADDPTLFGPSILAEYELCRETLGLTDDQLAACALDSIEASGAPEHVRRDARASVAAWLAADPALASA</sequence>
<proteinExistence type="inferred from homology"/>
<keyword evidence="5" id="KW-0862">Zinc</keyword>